<protein>
    <submittedName>
        <fullName evidence="1">Uncharacterized protein</fullName>
    </submittedName>
</protein>
<gene>
    <name evidence="1" type="ORF">Vadar_014547</name>
</gene>
<accession>A0ACB7XR31</accession>
<evidence type="ECO:0000313" key="2">
    <source>
        <dbReference type="Proteomes" id="UP000828048"/>
    </source>
</evidence>
<sequence>MESKEVVKVVGFWVSPYSLRVEWALRLKGVEYEFIEEDIYNKTHLLLELNLVHKKVPVLIHGEKVTLESLVILQYIDETWKKFPLLPQDPYDRAMARFLAELGEKLFANAFMALCSEGDEKERALKQAIESVEKIEEELKGKTSKFFGGENIGYLDLALGWIAYTLPVWEEVGCLKIVDSIEYPSTTVWKDNFLNHPVIKFKPLPKDEMVIYIKWLRKEVVSQIATFGPSGARAVLNIKSPPNSISNFWAQIE</sequence>
<reference evidence="1 2" key="1">
    <citation type="journal article" date="2021" name="Hortic Res">
        <title>High-quality reference genome and annotation aids understanding of berry development for evergreen blueberry (Vaccinium darrowii).</title>
        <authorList>
            <person name="Yu J."/>
            <person name="Hulse-Kemp A.M."/>
            <person name="Babiker E."/>
            <person name="Staton M."/>
        </authorList>
    </citation>
    <scope>NUCLEOTIDE SEQUENCE [LARGE SCALE GENOMIC DNA]</scope>
    <source>
        <strain evidence="2">cv. NJ 8807/NJ 8810</strain>
        <tissue evidence="1">Young leaf</tissue>
    </source>
</reference>
<proteinExistence type="predicted"/>
<evidence type="ECO:0000313" key="1">
    <source>
        <dbReference type="EMBL" id="KAH7843267.1"/>
    </source>
</evidence>
<organism evidence="1 2">
    <name type="scientific">Vaccinium darrowii</name>
    <dbReference type="NCBI Taxonomy" id="229202"/>
    <lineage>
        <taxon>Eukaryota</taxon>
        <taxon>Viridiplantae</taxon>
        <taxon>Streptophyta</taxon>
        <taxon>Embryophyta</taxon>
        <taxon>Tracheophyta</taxon>
        <taxon>Spermatophyta</taxon>
        <taxon>Magnoliopsida</taxon>
        <taxon>eudicotyledons</taxon>
        <taxon>Gunneridae</taxon>
        <taxon>Pentapetalae</taxon>
        <taxon>asterids</taxon>
        <taxon>Ericales</taxon>
        <taxon>Ericaceae</taxon>
        <taxon>Vaccinioideae</taxon>
        <taxon>Vaccinieae</taxon>
        <taxon>Vaccinium</taxon>
    </lineage>
</organism>
<dbReference type="Proteomes" id="UP000828048">
    <property type="component" value="Chromosome 1"/>
</dbReference>
<keyword evidence="2" id="KW-1185">Reference proteome</keyword>
<name>A0ACB7XR31_9ERIC</name>
<comment type="caution">
    <text evidence="1">The sequence shown here is derived from an EMBL/GenBank/DDBJ whole genome shotgun (WGS) entry which is preliminary data.</text>
</comment>
<dbReference type="EMBL" id="CM037151">
    <property type="protein sequence ID" value="KAH7843267.1"/>
    <property type="molecule type" value="Genomic_DNA"/>
</dbReference>